<proteinExistence type="predicted"/>
<evidence type="ECO:0000313" key="2">
    <source>
        <dbReference type="EMBL" id="RBP68260.1"/>
    </source>
</evidence>
<feature type="region of interest" description="Disordered" evidence="1">
    <location>
        <begin position="1"/>
        <end position="50"/>
    </location>
</feature>
<feature type="compositionally biased region" description="Basic and acidic residues" evidence="1">
    <location>
        <begin position="17"/>
        <end position="30"/>
    </location>
</feature>
<dbReference type="Proteomes" id="UP000253490">
    <property type="component" value="Unassembled WGS sequence"/>
</dbReference>
<evidence type="ECO:0000313" key="3">
    <source>
        <dbReference type="Proteomes" id="UP000253490"/>
    </source>
</evidence>
<reference evidence="2 3" key="1">
    <citation type="submission" date="2018-06" db="EMBL/GenBank/DDBJ databases">
        <title>Genomic Encyclopedia of Type Strains, Phase IV (KMG-IV): sequencing the most valuable type-strain genomes for metagenomic binning, comparative biology and taxonomic classification.</title>
        <authorList>
            <person name="Goeker M."/>
        </authorList>
    </citation>
    <scope>NUCLEOTIDE SEQUENCE [LARGE SCALE GENOMIC DNA]</scope>
    <source>
        <strain evidence="2 3">DSM 22112</strain>
    </source>
</reference>
<dbReference type="AlphaFoldDB" id="A0A366IC13"/>
<comment type="caution">
    <text evidence="2">The sequence shown here is derived from an EMBL/GenBank/DDBJ whole genome shotgun (WGS) entry which is preliminary data.</text>
</comment>
<dbReference type="EMBL" id="QNRX01000003">
    <property type="protein sequence ID" value="RBP68260.1"/>
    <property type="molecule type" value="Genomic_DNA"/>
</dbReference>
<organism evidence="2 3">
    <name type="scientific">Alkalibaculum bacchi</name>
    <dbReference type="NCBI Taxonomy" id="645887"/>
    <lineage>
        <taxon>Bacteria</taxon>
        <taxon>Bacillati</taxon>
        <taxon>Bacillota</taxon>
        <taxon>Clostridia</taxon>
        <taxon>Eubacteriales</taxon>
        <taxon>Eubacteriaceae</taxon>
        <taxon>Alkalibaculum</taxon>
    </lineage>
</organism>
<dbReference type="RefSeq" id="WP_170128150.1">
    <property type="nucleotide sequence ID" value="NZ_CALNCS010000107.1"/>
</dbReference>
<name>A0A366IC13_9FIRM</name>
<evidence type="ECO:0000256" key="1">
    <source>
        <dbReference type="SAM" id="MobiDB-lite"/>
    </source>
</evidence>
<dbReference type="InterPro" id="IPR053788">
    <property type="entry name" value="CPC_1213-like"/>
</dbReference>
<protein>
    <submittedName>
        <fullName evidence="2">Uncharacterized protein</fullName>
    </submittedName>
</protein>
<accession>A0A366IC13</accession>
<feature type="compositionally biased region" description="Basic residues" evidence="1">
    <location>
        <begin position="1"/>
        <end position="16"/>
    </location>
</feature>
<keyword evidence="3" id="KW-1185">Reference proteome</keyword>
<feature type="compositionally biased region" description="Basic and acidic residues" evidence="1">
    <location>
        <begin position="40"/>
        <end position="50"/>
    </location>
</feature>
<sequence>MAEHNKKKGNKKHNKKDGKFRSKNVKHDPQAESARAVFGMKDDNPQLKQR</sequence>
<dbReference type="NCBIfam" id="NF040908">
    <property type="entry name" value="CPC_1213_fam"/>
    <property type="match status" value="1"/>
</dbReference>
<gene>
    <name evidence="2" type="ORF">DES36_10321</name>
</gene>